<keyword evidence="1 2" id="KW-0238">DNA-binding</keyword>
<dbReference type="InterPro" id="IPR001647">
    <property type="entry name" value="HTH_TetR"/>
</dbReference>
<dbReference type="PANTHER" id="PTHR30328">
    <property type="entry name" value="TRANSCRIPTIONAL REPRESSOR"/>
    <property type="match status" value="1"/>
</dbReference>
<gene>
    <name evidence="4" type="ORF">POL67_26585</name>
</gene>
<dbReference type="PRINTS" id="PR00455">
    <property type="entry name" value="HTHTETR"/>
</dbReference>
<name>A0ABT5EVJ8_9BACT</name>
<dbReference type="InterPro" id="IPR009057">
    <property type="entry name" value="Homeodomain-like_sf"/>
</dbReference>
<dbReference type="RefSeq" id="WP_271921956.1">
    <property type="nucleotide sequence ID" value="NZ_JAQNDO010000001.1"/>
</dbReference>
<feature type="DNA-binding region" description="H-T-H motif" evidence="2">
    <location>
        <begin position="33"/>
        <end position="52"/>
    </location>
</feature>
<evidence type="ECO:0000256" key="2">
    <source>
        <dbReference type="PROSITE-ProRule" id="PRU00335"/>
    </source>
</evidence>
<dbReference type="Gene3D" id="1.10.10.60">
    <property type="entry name" value="Homeodomain-like"/>
    <property type="match status" value="1"/>
</dbReference>
<evidence type="ECO:0000256" key="1">
    <source>
        <dbReference type="ARBA" id="ARBA00023125"/>
    </source>
</evidence>
<sequence>MARPVKADSETTKRRILEAAGRLFAVHGINGASLRDIAAFAGLSQSLVSHYFGGKEQLYHAVVRGMLRELDTLGEALTADLAERPATPEELLHRAVRTGFRFTREHRDAVMLIQRSFLEKGHLDEDTLLGSLLPFLEQSSLVLAALTKTSPRALRLTVQSSIYLVVRYSLAPTHELAAIAGTTGAPEHETLAAVEEHLVETVASMTGLGRAARSSAL</sequence>
<keyword evidence="5" id="KW-1185">Reference proteome</keyword>
<dbReference type="PROSITE" id="PS50977">
    <property type="entry name" value="HTH_TETR_2"/>
    <property type="match status" value="1"/>
</dbReference>
<dbReference type="SUPFAM" id="SSF46689">
    <property type="entry name" value="Homeodomain-like"/>
    <property type="match status" value="1"/>
</dbReference>
<protein>
    <submittedName>
        <fullName evidence="4">TetR family transcriptional regulator</fullName>
    </submittedName>
</protein>
<evidence type="ECO:0000313" key="4">
    <source>
        <dbReference type="EMBL" id="MDC0744927.1"/>
    </source>
</evidence>
<accession>A0ABT5EVJ8</accession>
<proteinExistence type="predicted"/>
<dbReference type="EMBL" id="JAQNDO010000001">
    <property type="protein sequence ID" value="MDC0744927.1"/>
    <property type="molecule type" value="Genomic_DNA"/>
</dbReference>
<evidence type="ECO:0000313" key="5">
    <source>
        <dbReference type="Proteomes" id="UP001221411"/>
    </source>
</evidence>
<dbReference type="Pfam" id="PF00440">
    <property type="entry name" value="TetR_N"/>
    <property type="match status" value="1"/>
</dbReference>
<dbReference type="Gene3D" id="1.10.357.10">
    <property type="entry name" value="Tetracycline Repressor, domain 2"/>
    <property type="match status" value="1"/>
</dbReference>
<dbReference type="PANTHER" id="PTHR30328:SF54">
    <property type="entry name" value="HTH-TYPE TRANSCRIPTIONAL REPRESSOR SCO4008"/>
    <property type="match status" value="1"/>
</dbReference>
<dbReference type="InterPro" id="IPR050109">
    <property type="entry name" value="HTH-type_TetR-like_transc_reg"/>
</dbReference>
<feature type="domain" description="HTH tetR-type" evidence="3">
    <location>
        <begin position="10"/>
        <end position="70"/>
    </location>
</feature>
<comment type="caution">
    <text evidence="4">The sequence shown here is derived from an EMBL/GenBank/DDBJ whole genome shotgun (WGS) entry which is preliminary data.</text>
</comment>
<dbReference type="Proteomes" id="UP001221411">
    <property type="component" value="Unassembled WGS sequence"/>
</dbReference>
<evidence type="ECO:0000259" key="3">
    <source>
        <dbReference type="PROSITE" id="PS50977"/>
    </source>
</evidence>
<organism evidence="4 5">
    <name type="scientific">Polyangium mundeleinium</name>
    <dbReference type="NCBI Taxonomy" id="2995306"/>
    <lineage>
        <taxon>Bacteria</taxon>
        <taxon>Pseudomonadati</taxon>
        <taxon>Myxococcota</taxon>
        <taxon>Polyangia</taxon>
        <taxon>Polyangiales</taxon>
        <taxon>Polyangiaceae</taxon>
        <taxon>Polyangium</taxon>
    </lineage>
</organism>
<reference evidence="4 5" key="1">
    <citation type="submission" date="2022-11" db="EMBL/GenBank/DDBJ databases">
        <title>Minimal conservation of predation-associated metabolite biosynthetic gene clusters underscores biosynthetic potential of Myxococcota including descriptions for ten novel species: Archangium lansinium sp. nov., Myxococcus landrumus sp. nov., Nannocystis bai.</title>
        <authorList>
            <person name="Ahearne A."/>
            <person name="Stevens C."/>
            <person name="Dowd S."/>
        </authorList>
    </citation>
    <scope>NUCLEOTIDE SEQUENCE [LARGE SCALE GENOMIC DNA]</scope>
    <source>
        <strain evidence="4 5">RJM3</strain>
    </source>
</reference>